<dbReference type="Proteomes" id="UP000774804">
    <property type="component" value="Unassembled WGS sequence"/>
</dbReference>
<dbReference type="OrthoDB" id="126204at2759"/>
<proteinExistence type="predicted"/>
<dbReference type="Proteomes" id="UP000697107">
    <property type="component" value="Unassembled WGS sequence"/>
</dbReference>
<dbReference type="Proteomes" id="UP000735874">
    <property type="component" value="Unassembled WGS sequence"/>
</dbReference>
<dbReference type="Proteomes" id="UP000251314">
    <property type="component" value="Unassembled WGS sequence"/>
</dbReference>
<dbReference type="AlphaFoldDB" id="A0A329T040"/>
<dbReference type="EMBL" id="RCMI01000005">
    <property type="protein sequence ID" value="KAG2944053.1"/>
    <property type="molecule type" value="Genomic_DNA"/>
</dbReference>
<dbReference type="EMBL" id="RCMV01000002">
    <property type="protein sequence ID" value="KAG3229381.1"/>
    <property type="molecule type" value="Genomic_DNA"/>
</dbReference>
<protein>
    <submittedName>
        <fullName evidence="6">Uncharacterized protein</fullName>
    </submittedName>
</protein>
<evidence type="ECO:0000313" key="2">
    <source>
        <dbReference type="EMBL" id="KAG2944053.1"/>
    </source>
</evidence>
<evidence type="ECO:0000313" key="4">
    <source>
        <dbReference type="EMBL" id="KAG3000047.1"/>
    </source>
</evidence>
<dbReference type="EMBL" id="MJFZ01000010">
    <property type="protein sequence ID" value="RAW42853.1"/>
    <property type="molecule type" value="Genomic_DNA"/>
</dbReference>
<reference evidence="6 7" key="1">
    <citation type="submission" date="2018-01" db="EMBL/GenBank/DDBJ databases">
        <title>Draft genome of the strawberry crown rot pathogen Phytophthora cactorum.</title>
        <authorList>
            <person name="Armitage A.D."/>
            <person name="Lysoe E."/>
            <person name="Nellist C.F."/>
            <person name="Harrison R.J."/>
            <person name="Brurberg M.B."/>
        </authorList>
    </citation>
    <scope>NUCLEOTIDE SEQUENCE [LARGE SCALE GENOMIC DNA]</scope>
    <source>
        <strain evidence="6 7">10300</strain>
    </source>
</reference>
<dbReference type="EMBL" id="RCMK01000005">
    <property type="protein sequence ID" value="KAG2955378.1"/>
    <property type="molecule type" value="Genomic_DNA"/>
</dbReference>
<dbReference type="EMBL" id="RCMG01000008">
    <property type="protein sequence ID" value="KAG2868715.1"/>
    <property type="molecule type" value="Genomic_DNA"/>
</dbReference>
<evidence type="ECO:0000313" key="1">
    <source>
        <dbReference type="EMBL" id="KAG2868715.1"/>
    </source>
</evidence>
<organism evidence="6 7">
    <name type="scientific">Phytophthora cactorum</name>
    <dbReference type="NCBI Taxonomy" id="29920"/>
    <lineage>
        <taxon>Eukaryota</taxon>
        <taxon>Sar</taxon>
        <taxon>Stramenopiles</taxon>
        <taxon>Oomycota</taxon>
        <taxon>Peronosporomycetes</taxon>
        <taxon>Peronosporales</taxon>
        <taxon>Peronosporaceae</taxon>
        <taxon>Phytophthora</taxon>
    </lineage>
</organism>
<accession>A0A329T040</accession>
<gene>
    <name evidence="6" type="ORF">PC110_g997</name>
    <name evidence="1" type="ORF">PC113_g841</name>
    <name evidence="2" type="ORF">PC115_g534</name>
    <name evidence="3" type="ORF">PC117_g501</name>
    <name evidence="4" type="ORF">PC118_g436</name>
    <name evidence="5" type="ORF">PC129_g197</name>
</gene>
<keyword evidence="7" id="KW-1185">Reference proteome</keyword>
<dbReference type="Proteomes" id="UP000760860">
    <property type="component" value="Unassembled WGS sequence"/>
</dbReference>
<evidence type="ECO:0000313" key="7">
    <source>
        <dbReference type="Proteomes" id="UP000251314"/>
    </source>
</evidence>
<dbReference type="Proteomes" id="UP000736787">
    <property type="component" value="Unassembled WGS sequence"/>
</dbReference>
<evidence type="ECO:0000313" key="3">
    <source>
        <dbReference type="EMBL" id="KAG2955378.1"/>
    </source>
</evidence>
<evidence type="ECO:0000313" key="6">
    <source>
        <dbReference type="EMBL" id="RAW42853.1"/>
    </source>
</evidence>
<sequence length="117" mass="13348">MNYAKRFSRWSLHDCSGVEDALSEEEMSAWFARRRATRGKLVTETHSLTRQSLDQAWTAFVSRWNAETGPRFRQLIESHEPTLGGGACDENLRLVVECRAYVLLRTLSGGVFLLSRV</sequence>
<reference evidence="1" key="2">
    <citation type="submission" date="2018-10" db="EMBL/GenBank/DDBJ databases">
        <title>Effector identification in a new, highly contiguous assembly of the strawberry crown rot pathogen Phytophthora cactorum.</title>
        <authorList>
            <person name="Armitage A.D."/>
            <person name="Nellist C.F."/>
            <person name="Bates H."/>
            <person name="Vickerstaff R.J."/>
            <person name="Harrison R.J."/>
        </authorList>
    </citation>
    <scope>NUCLEOTIDE SEQUENCE</scope>
    <source>
        <strain evidence="1">15-7</strain>
        <strain evidence="2">4032</strain>
        <strain evidence="3">4040</strain>
        <strain evidence="4">P415</strain>
        <strain evidence="5">P421</strain>
    </source>
</reference>
<dbReference type="VEuPathDB" id="FungiDB:PC110_g997"/>
<dbReference type="EMBL" id="RCML01000005">
    <property type="protein sequence ID" value="KAG3000047.1"/>
    <property type="molecule type" value="Genomic_DNA"/>
</dbReference>
<comment type="caution">
    <text evidence="6">The sequence shown here is derived from an EMBL/GenBank/DDBJ whole genome shotgun (WGS) entry which is preliminary data.</text>
</comment>
<name>A0A329T040_9STRA</name>
<evidence type="ECO:0000313" key="5">
    <source>
        <dbReference type="EMBL" id="KAG3229381.1"/>
    </source>
</evidence>